<sequence length="64" mass="6732">MAPEKMPLSFSCSSGLFSACPTVLIKGLAIGAVEFGETFVILDSPVFSGIESGDAVYFLPMLIE</sequence>
<dbReference type="AlphaFoldDB" id="A0A154WFZ4"/>
<keyword evidence="2" id="KW-1185">Reference proteome</keyword>
<dbReference type="PROSITE" id="PS51257">
    <property type="entry name" value="PROKAR_LIPOPROTEIN"/>
    <property type="match status" value="1"/>
</dbReference>
<comment type="caution">
    <text evidence="1">The sequence shown here is derived from an EMBL/GenBank/DDBJ whole genome shotgun (WGS) entry which is preliminary data.</text>
</comment>
<organism evidence="1 2">
    <name type="scientific">Oceanibaculum pacificum</name>
    <dbReference type="NCBI Taxonomy" id="580166"/>
    <lineage>
        <taxon>Bacteria</taxon>
        <taxon>Pseudomonadati</taxon>
        <taxon>Pseudomonadota</taxon>
        <taxon>Alphaproteobacteria</taxon>
        <taxon>Rhodospirillales</taxon>
        <taxon>Oceanibaculaceae</taxon>
        <taxon>Oceanibaculum</taxon>
    </lineage>
</organism>
<name>A0A154WFZ4_9PROT</name>
<gene>
    <name evidence="1" type="ORF">AUP43_04500</name>
</gene>
<proteinExistence type="predicted"/>
<dbReference type="Proteomes" id="UP000076400">
    <property type="component" value="Unassembled WGS sequence"/>
</dbReference>
<evidence type="ECO:0000313" key="1">
    <source>
        <dbReference type="EMBL" id="KZD12419.1"/>
    </source>
</evidence>
<accession>A0A154WFZ4</accession>
<dbReference type="EMBL" id="LPXN01000024">
    <property type="protein sequence ID" value="KZD12419.1"/>
    <property type="molecule type" value="Genomic_DNA"/>
</dbReference>
<evidence type="ECO:0000313" key="2">
    <source>
        <dbReference type="Proteomes" id="UP000076400"/>
    </source>
</evidence>
<reference evidence="1 2" key="1">
    <citation type="submission" date="2015-12" db="EMBL/GenBank/DDBJ databases">
        <title>Genome sequence of Oceanibaculum pacificum MCCC 1A02656.</title>
        <authorList>
            <person name="Lu L."/>
            <person name="Lai Q."/>
            <person name="Shao Z."/>
            <person name="Qian P."/>
        </authorList>
    </citation>
    <scope>NUCLEOTIDE SEQUENCE [LARGE SCALE GENOMIC DNA]</scope>
    <source>
        <strain evidence="1 2">MCCC 1A02656</strain>
    </source>
</reference>
<protein>
    <submittedName>
        <fullName evidence="1">Uncharacterized protein</fullName>
    </submittedName>
</protein>